<dbReference type="InterPro" id="IPR053847">
    <property type="entry name" value="DUF6928"/>
</dbReference>
<evidence type="ECO:0000313" key="2">
    <source>
        <dbReference type="Proteomes" id="UP001179361"/>
    </source>
</evidence>
<gene>
    <name evidence="1" type="ORF">LQ564_21710</name>
</gene>
<dbReference type="RefSeq" id="WP_231060190.1">
    <property type="nucleotide sequence ID" value="NZ_JAJNOC010000009.1"/>
</dbReference>
<accession>A0ABS8QB16</accession>
<proteinExistence type="predicted"/>
<keyword evidence="2" id="KW-1185">Reference proteome</keyword>
<evidence type="ECO:0000313" key="1">
    <source>
        <dbReference type="EMBL" id="MCD2518920.1"/>
    </source>
</evidence>
<organism evidence="1 2">
    <name type="scientific">Massilia phyllostachyos</name>
    <dbReference type="NCBI Taxonomy" id="2898585"/>
    <lineage>
        <taxon>Bacteria</taxon>
        <taxon>Pseudomonadati</taxon>
        <taxon>Pseudomonadota</taxon>
        <taxon>Betaproteobacteria</taxon>
        <taxon>Burkholderiales</taxon>
        <taxon>Oxalobacteraceae</taxon>
        <taxon>Telluria group</taxon>
        <taxon>Massilia</taxon>
    </lineage>
</organism>
<dbReference type="EMBL" id="JAJNOC010000009">
    <property type="protein sequence ID" value="MCD2518920.1"/>
    <property type="molecule type" value="Genomic_DNA"/>
</dbReference>
<protein>
    <submittedName>
        <fullName evidence="1">Uncharacterized protein</fullName>
    </submittedName>
</protein>
<name>A0ABS8QB16_9BURK</name>
<sequence>MKTASPRRSSKSNDIARRNGEDAVIAGLYCVVSQQSSGLEMGAKTWMLLYSEGNAADILRSNPVLDRGATTGLVERLFGLQVRPLEKDGDLSHTSPRDEEIVAACFPGLAVVAAGEFCLDYPSQLDPAFIEAFSPGTLYLHAMHSVVDFFGFAIWKNGTLQRSLSLSPDSGILDDIGPRLPFEVPFWAGEHPAVDPDDEDDSYPFVFHPLELGEAALKEFFGYQLEGMIDPSLIEPEEIPLMRFTR</sequence>
<reference evidence="1" key="1">
    <citation type="submission" date="2021-11" db="EMBL/GenBank/DDBJ databases">
        <title>The complete genome of Massilia sp sp. G4R7.</title>
        <authorList>
            <person name="Liu L."/>
            <person name="Yue J."/>
            <person name="Yuan J."/>
            <person name="Yang F."/>
            <person name="Li L."/>
        </authorList>
    </citation>
    <scope>NUCLEOTIDE SEQUENCE</scope>
    <source>
        <strain evidence="1">G4R7</strain>
    </source>
</reference>
<dbReference type="Proteomes" id="UP001179361">
    <property type="component" value="Unassembled WGS sequence"/>
</dbReference>
<dbReference type="Pfam" id="PF21997">
    <property type="entry name" value="DUF6928"/>
    <property type="match status" value="1"/>
</dbReference>
<comment type="caution">
    <text evidence="1">The sequence shown here is derived from an EMBL/GenBank/DDBJ whole genome shotgun (WGS) entry which is preliminary data.</text>
</comment>